<protein>
    <submittedName>
        <fullName evidence="1">Uncharacterized protein</fullName>
    </submittedName>
</protein>
<keyword evidence="2" id="KW-1185">Reference proteome</keyword>
<evidence type="ECO:0000313" key="1">
    <source>
        <dbReference type="EMBL" id="KAI3824569.1"/>
    </source>
</evidence>
<proteinExistence type="predicted"/>
<gene>
    <name evidence="1" type="ORF">L1987_06032</name>
</gene>
<comment type="caution">
    <text evidence="1">The sequence shown here is derived from an EMBL/GenBank/DDBJ whole genome shotgun (WGS) entry which is preliminary data.</text>
</comment>
<name>A0ACB9JXD8_9ASTR</name>
<accession>A0ACB9JXD8</accession>
<reference evidence="1 2" key="2">
    <citation type="journal article" date="2022" name="Mol. Ecol. Resour.">
        <title>The genomes of chicory, endive, great burdock and yacon provide insights into Asteraceae paleo-polyploidization history and plant inulin production.</title>
        <authorList>
            <person name="Fan W."/>
            <person name="Wang S."/>
            <person name="Wang H."/>
            <person name="Wang A."/>
            <person name="Jiang F."/>
            <person name="Liu H."/>
            <person name="Zhao H."/>
            <person name="Xu D."/>
            <person name="Zhang Y."/>
        </authorList>
    </citation>
    <scope>NUCLEOTIDE SEQUENCE [LARGE SCALE GENOMIC DNA]</scope>
    <source>
        <strain evidence="2">cv. Yunnan</strain>
        <tissue evidence="1">Leaves</tissue>
    </source>
</reference>
<organism evidence="1 2">
    <name type="scientific">Smallanthus sonchifolius</name>
    <dbReference type="NCBI Taxonomy" id="185202"/>
    <lineage>
        <taxon>Eukaryota</taxon>
        <taxon>Viridiplantae</taxon>
        <taxon>Streptophyta</taxon>
        <taxon>Embryophyta</taxon>
        <taxon>Tracheophyta</taxon>
        <taxon>Spermatophyta</taxon>
        <taxon>Magnoliopsida</taxon>
        <taxon>eudicotyledons</taxon>
        <taxon>Gunneridae</taxon>
        <taxon>Pentapetalae</taxon>
        <taxon>asterids</taxon>
        <taxon>campanulids</taxon>
        <taxon>Asterales</taxon>
        <taxon>Asteraceae</taxon>
        <taxon>Asteroideae</taxon>
        <taxon>Heliantheae alliance</taxon>
        <taxon>Millerieae</taxon>
        <taxon>Smallanthus</taxon>
    </lineage>
</organism>
<dbReference type="Proteomes" id="UP001056120">
    <property type="component" value="Linkage Group LG02"/>
</dbReference>
<sequence length="119" mass="13388">MKSVARTPLHPFLFHNIATCVLGGYELIKENGIDTLSIPPVRLHENEEVNYEAATTAVKKAIRLFRAIQANDGHWPAEFSGPMFYTPPLVLGVYEWEGCNPLPPEFWIFPEALPFHPGT</sequence>
<dbReference type="EMBL" id="CM042019">
    <property type="protein sequence ID" value="KAI3824569.1"/>
    <property type="molecule type" value="Genomic_DNA"/>
</dbReference>
<evidence type="ECO:0000313" key="2">
    <source>
        <dbReference type="Proteomes" id="UP001056120"/>
    </source>
</evidence>
<reference evidence="2" key="1">
    <citation type="journal article" date="2022" name="Mol. Ecol. Resour.">
        <title>The genomes of chicory, endive, great burdock and yacon provide insights into Asteraceae palaeo-polyploidization history and plant inulin production.</title>
        <authorList>
            <person name="Fan W."/>
            <person name="Wang S."/>
            <person name="Wang H."/>
            <person name="Wang A."/>
            <person name="Jiang F."/>
            <person name="Liu H."/>
            <person name="Zhao H."/>
            <person name="Xu D."/>
            <person name="Zhang Y."/>
        </authorList>
    </citation>
    <scope>NUCLEOTIDE SEQUENCE [LARGE SCALE GENOMIC DNA]</scope>
    <source>
        <strain evidence="2">cv. Yunnan</strain>
    </source>
</reference>